<comment type="caution">
    <text evidence="7">The sequence shown here is derived from an EMBL/GenBank/DDBJ whole genome shotgun (WGS) entry which is preliminary data.</text>
</comment>
<comment type="subcellular location">
    <subcellularLocation>
        <location evidence="1">Cell membrane</location>
        <topology evidence="1">Multi-pass membrane protein</topology>
    </subcellularLocation>
</comment>
<feature type="transmembrane region" description="Helical" evidence="6">
    <location>
        <begin position="116"/>
        <end position="143"/>
    </location>
</feature>
<evidence type="ECO:0000313" key="8">
    <source>
        <dbReference type="Proteomes" id="UP000035017"/>
    </source>
</evidence>
<dbReference type="PANTHER" id="PTHR30086:SF20">
    <property type="entry name" value="ARGININE EXPORTER PROTEIN ARGO-RELATED"/>
    <property type="match status" value="1"/>
</dbReference>
<feature type="transmembrane region" description="Helical" evidence="6">
    <location>
        <begin position="44"/>
        <end position="69"/>
    </location>
</feature>
<name>A0A0D0L0S9_AGRTU</name>
<accession>A0A0D0L0S9</accession>
<dbReference type="Pfam" id="PF01810">
    <property type="entry name" value="LysE"/>
    <property type="match status" value="1"/>
</dbReference>
<evidence type="ECO:0000256" key="3">
    <source>
        <dbReference type="ARBA" id="ARBA00022692"/>
    </source>
</evidence>
<proteinExistence type="predicted"/>
<keyword evidence="4 6" id="KW-1133">Transmembrane helix</keyword>
<dbReference type="PIRSF" id="PIRSF006324">
    <property type="entry name" value="LeuE"/>
    <property type="match status" value="1"/>
</dbReference>
<sequence>MEFLPSLPTLIAFTLAILLLAVTPGPDMTLWISRSLREGRAAGFMTLVGTNLGITVHTMLVAFGVAALIVASPTAFLALKTGGAAYLVWLAIQAIRKGSNFVMERPKEQVAKASKSAALFNGLWVNLLNPKIIIFFMTFLPQFVSASDPHVTGKLIFLGLWSIIVALPIGIGIVVAADRLSGWLQSNRKVLRGLDYTIAGVFSAFAVKIFFAQAK</sequence>
<feature type="transmembrane region" description="Helical" evidence="6">
    <location>
        <begin position="6"/>
        <end position="23"/>
    </location>
</feature>
<organism evidence="7 8">
    <name type="scientific">Agrobacterium tumefaciens</name>
    <dbReference type="NCBI Taxonomy" id="358"/>
    <lineage>
        <taxon>Bacteria</taxon>
        <taxon>Pseudomonadati</taxon>
        <taxon>Pseudomonadota</taxon>
        <taxon>Alphaproteobacteria</taxon>
        <taxon>Hyphomicrobiales</taxon>
        <taxon>Rhizobiaceae</taxon>
        <taxon>Rhizobium/Agrobacterium group</taxon>
        <taxon>Agrobacterium</taxon>
        <taxon>Agrobacterium tumefaciens complex</taxon>
    </lineage>
</organism>
<gene>
    <name evidence="7" type="ORF">RU07_00490</name>
</gene>
<keyword evidence="5 6" id="KW-0472">Membrane</keyword>
<evidence type="ECO:0000313" key="7">
    <source>
        <dbReference type="EMBL" id="KIQ05980.1"/>
    </source>
</evidence>
<reference evidence="7 8" key="1">
    <citation type="submission" date="2014-12" db="EMBL/GenBank/DDBJ databases">
        <title>16Stimator: statistical estimation of ribosomal gene copy numbers from draft genome assemblies.</title>
        <authorList>
            <person name="Perisin M.A."/>
            <person name="Vetter M."/>
            <person name="Gilbert J.A."/>
            <person name="Bergelson J."/>
        </authorList>
    </citation>
    <scope>NUCLEOTIDE SEQUENCE [LARGE SCALE GENOMIC DNA]</scope>
    <source>
        <strain evidence="7 8">MEJ076</strain>
    </source>
</reference>
<keyword evidence="2" id="KW-1003">Cell membrane</keyword>
<dbReference type="EMBL" id="JXQV01000001">
    <property type="protein sequence ID" value="KIQ05980.1"/>
    <property type="molecule type" value="Genomic_DNA"/>
</dbReference>
<evidence type="ECO:0000256" key="4">
    <source>
        <dbReference type="ARBA" id="ARBA00022989"/>
    </source>
</evidence>
<dbReference type="AlphaFoldDB" id="A0A0D0L0S9"/>
<dbReference type="GO" id="GO:0015171">
    <property type="term" value="F:amino acid transmembrane transporter activity"/>
    <property type="evidence" value="ECO:0007669"/>
    <property type="project" value="TreeGrafter"/>
</dbReference>
<evidence type="ECO:0000256" key="5">
    <source>
        <dbReference type="ARBA" id="ARBA00023136"/>
    </source>
</evidence>
<keyword evidence="3 6" id="KW-0812">Transmembrane</keyword>
<protein>
    <submittedName>
        <fullName evidence="7">Threonine transporter RhtB</fullName>
    </submittedName>
</protein>
<feature type="transmembrane region" description="Helical" evidence="6">
    <location>
        <begin position="155"/>
        <end position="176"/>
    </location>
</feature>
<feature type="transmembrane region" description="Helical" evidence="6">
    <location>
        <begin position="75"/>
        <end position="95"/>
    </location>
</feature>
<evidence type="ECO:0000256" key="2">
    <source>
        <dbReference type="ARBA" id="ARBA00022475"/>
    </source>
</evidence>
<dbReference type="Proteomes" id="UP000035017">
    <property type="component" value="Unassembled WGS sequence"/>
</dbReference>
<evidence type="ECO:0000256" key="1">
    <source>
        <dbReference type="ARBA" id="ARBA00004651"/>
    </source>
</evidence>
<feature type="transmembrane region" description="Helical" evidence="6">
    <location>
        <begin position="196"/>
        <end position="214"/>
    </location>
</feature>
<dbReference type="GO" id="GO:0005886">
    <property type="term" value="C:plasma membrane"/>
    <property type="evidence" value="ECO:0007669"/>
    <property type="project" value="UniProtKB-SubCell"/>
</dbReference>
<dbReference type="OrthoDB" id="9804822at2"/>
<dbReference type="PANTHER" id="PTHR30086">
    <property type="entry name" value="ARGININE EXPORTER PROTEIN ARGO"/>
    <property type="match status" value="1"/>
</dbReference>
<evidence type="ECO:0000256" key="6">
    <source>
        <dbReference type="SAM" id="Phobius"/>
    </source>
</evidence>
<dbReference type="InterPro" id="IPR001123">
    <property type="entry name" value="LeuE-type"/>
</dbReference>